<evidence type="ECO:0000256" key="5">
    <source>
        <dbReference type="RuleBase" id="RU361279"/>
    </source>
</evidence>
<dbReference type="GO" id="GO:0046872">
    <property type="term" value="F:metal ion binding"/>
    <property type="evidence" value="ECO:0007669"/>
    <property type="project" value="UniProtKB-KW"/>
</dbReference>
<evidence type="ECO:0000256" key="4">
    <source>
        <dbReference type="PIRSR" id="PIRSR006806-1"/>
    </source>
</evidence>
<dbReference type="InterPro" id="IPR037171">
    <property type="entry name" value="NagB/RpiA_transferase-like"/>
</dbReference>
<dbReference type="PANTHER" id="PTHR23407">
    <property type="entry name" value="ATPASE INHIBITOR/5-FORMYLTETRAHYDROFOLATE CYCLO-LIGASE"/>
    <property type="match status" value="1"/>
</dbReference>
<keyword evidence="3 4" id="KW-0067">ATP-binding</keyword>
<dbReference type="OrthoDB" id="9801938at2"/>
<dbReference type="RefSeq" id="WP_073592727.1">
    <property type="nucleotide sequence ID" value="NZ_MRCE01000005.1"/>
</dbReference>
<dbReference type="Proteomes" id="UP000185860">
    <property type="component" value="Unassembled WGS sequence"/>
</dbReference>
<comment type="catalytic activity">
    <reaction evidence="5">
        <text>(6S)-5-formyl-5,6,7,8-tetrahydrofolate + ATP = (6R)-5,10-methenyltetrahydrofolate + ADP + phosphate</text>
        <dbReference type="Rhea" id="RHEA:10488"/>
        <dbReference type="ChEBI" id="CHEBI:30616"/>
        <dbReference type="ChEBI" id="CHEBI:43474"/>
        <dbReference type="ChEBI" id="CHEBI:57455"/>
        <dbReference type="ChEBI" id="CHEBI:57457"/>
        <dbReference type="ChEBI" id="CHEBI:456216"/>
        <dbReference type="EC" id="6.3.3.2"/>
    </reaction>
</comment>
<comment type="similarity">
    <text evidence="1 5">Belongs to the 5-formyltetrahydrofolate cyclo-ligase family.</text>
</comment>
<dbReference type="GO" id="GO:0005524">
    <property type="term" value="F:ATP binding"/>
    <property type="evidence" value="ECO:0007669"/>
    <property type="project" value="UniProtKB-KW"/>
</dbReference>
<accession>A0A1U7IQ88</accession>
<dbReference type="PIRSF" id="PIRSF006806">
    <property type="entry name" value="FTHF_cligase"/>
    <property type="match status" value="1"/>
</dbReference>
<keyword evidence="2 4" id="KW-0547">Nucleotide-binding</keyword>
<dbReference type="Pfam" id="PF01812">
    <property type="entry name" value="5-FTHF_cyc-lig"/>
    <property type="match status" value="1"/>
</dbReference>
<organism evidence="6 7">
    <name type="scientific">[Phormidium ambiguum] IAM M-71</name>
    <dbReference type="NCBI Taxonomy" id="454136"/>
    <lineage>
        <taxon>Bacteria</taxon>
        <taxon>Bacillati</taxon>
        <taxon>Cyanobacteriota</taxon>
        <taxon>Cyanophyceae</taxon>
        <taxon>Oscillatoriophycideae</taxon>
        <taxon>Aerosakkonematales</taxon>
        <taxon>Aerosakkonemataceae</taxon>
        <taxon>Floridanema</taxon>
    </lineage>
</organism>
<keyword evidence="6" id="KW-0436">Ligase</keyword>
<comment type="caution">
    <text evidence="6">The sequence shown here is derived from an EMBL/GenBank/DDBJ whole genome shotgun (WGS) entry which is preliminary data.</text>
</comment>
<dbReference type="SUPFAM" id="SSF100950">
    <property type="entry name" value="NagB/RpiA/CoA transferase-like"/>
    <property type="match status" value="1"/>
</dbReference>
<dbReference type="AlphaFoldDB" id="A0A1U7IQ88"/>
<keyword evidence="5" id="KW-0479">Metal-binding</keyword>
<dbReference type="PANTHER" id="PTHR23407:SF1">
    <property type="entry name" value="5-FORMYLTETRAHYDROFOLATE CYCLO-LIGASE"/>
    <property type="match status" value="1"/>
</dbReference>
<dbReference type="InterPro" id="IPR002698">
    <property type="entry name" value="FTHF_cligase"/>
</dbReference>
<proteinExistence type="inferred from homology"/>
<feature type="binding site" evidence="4">
    <location>
        <position position="54"/>
    </location>
    <ligand>
        <name>substrate</name>
    </ligand>
</feature>
<evidence type="ECO:0000256" key="1">
    <source>
        <dbReference type="ARBA" id="ARBA00010638"/>
    </source>
</evidence>
<feature type="binding site" evidence="4">
    <location>
        <begin position="3"/>
        <end position="7"/>
    </location>
    <ligand>
        <name>ATP</name>
        <dbReference type="ChEBI" id="CHEBI:30616"/>
    </ligand>
</feature>
<dbReference type="GO" id="GO:0009396">
    <property type="term" value="P:folic acid-containing compound biosynthetic process"/>
    <property type="evidence" value="ECO:0007669"/>
    <property type="project" value="TreeGrafter"/>
</dbReference>
<dbReference type="NCBIfam" id="TIGR02727">
    <property type="entry name" value="MTHFS_bact"/>
    <property type="match status" value="1"/>
</dbReference>
<name>A0A1U7IQ88_9CYAN</name>
<feature type="binding site" evidence="4">
    <location>
        <begin position="127"/>
        <end position="135"/>
    </location>
    <ligand>
        <name>ATP</name>
        <dbReference type="ChEBI" id="CHEBI:30616"/>
    </ligand>
</feature>
<gene>
    <name evidence="6" type="ORF">NIES2119_06990</name>
</gene>
<keyword evidence="5" id="KW-0460">Magnesium</keyword>
<protein>
    <recommendedName>
        <fullName evidence="5">5-formyltetrahydrofolate cyclo-ligase</fullName>
        <ecNumber evidence="5">6.3.3.2</ecNumber>
    </recommendedName>
</protein>
<dbReference type="EC" id="6.3.3.2" evidence="5"/>
<evidence type="ECO:0000256" key="3">
    <source>
        <dbReference type="ARBA" id="ARBA00022840"/>
    </source>
</evidence>
<comment type="cofactor">
    <cofactor evidence="5">
        <name>Mg(2+)</name>
        <dbReference type="ChEBI" id="CHEBI:18420"/>
    </cofactor>
</comment>
<dbReference type="STRING" id="454136.NIES2119_06990"/>
<evidence type="ECO:0000256" key="2">
    <source>
        <dbReference type="ARBA" id="ARBA00022741"/>
    </source>
</evidence>
<sequence>MEKASLRRSLLKIRQTLLKTEWQEKSDRICTHLQSSPIFKEAKTVLAYFSFRQEPDLKPLFTDNSRRWGFPRCVDQELSWHFWQAGDRLETNKYGILEPVAESPIVDPSQVDLILVPSVACDVRGYRLGYGAGFYDRLLTLPEWSNKITIGIVYEFSYLVELPIDRWDRSLTGVCTENGLKIINQFPGDN</sequence>
<dbReference type="InterPro" id="IPR024185">
    <property type="entry name" value="FTHF_cligase-like_sf"/>
</dbReference>
<evidence type="ECO:0000313" key="6">
    <source>
        <dbReference type="EMBL" id="OKH39471.1"/>
    </source>
</evidence>
<evidence type="ECO:0000313" key="7">
    <source>
        <dbReference type="Proteomes" id="UP000185860"/>
    </source>
</evidence>
<dbReference type="EMBL" id="MRCE01000005">
    <property type="protein sequence ID" value="OKH39471.1"/>
    <property type="molecule type" value="Genomic_DNA"/>
</dbReference>
<reference evidence="6 7" key="1">
    <citation type="submission" date="2016-11" db="EMBL/GenBank/DDBJ databases">
        <title>Draft Genome Sequences of Nine Cyanobacterial Strains from Diverse Habitats.</title>
        <authorList>
            <person name="Zhu T."/>
            <person name="Hou S."/>
            <person name="Lu X."/>
            <person name="Hess W.R."/>
        </authorList>
    </citation>
    <scope>NUCLEOTIDE SEQUENCE [LARGE SCALE GENOMIC DNA]</scope>
    <source>
        <strain evidence="6 7">IAM M-71</strain>
    </source>
</reference>
<dbReference type="Gene3D" id="3.40.50.10420">
    <property type="entry name" value="NagB/RpiA/CoA transferase-like"/>
    <property type="match status" value="1"/>
</dbReference>
<dbReference type="GO" id="GO:0035999">
    <property type="term" value="P:tetrahydrofolate interconversion"/>
    <property type="evidence" value="ECO:0007669"/>
    <property type="project" value="TreeGrafter"/>
</dbReference>
<dbReference type="GO" id="GO:0030272">
    <property type="term" value="F:5-formyltetrahydrofolate cyclo-ligase activity"/>
    <property type="evidence" value="ECO:0007669"/>
    <property type="project" value="UniProtKB-EC"/>
</dbReference>